<name>A0AAD4PYW8_9EURO</name>
<gene>
    <name evidence="1" type="ORF">BGW36DRAFT_429030</name>
</gene>
<dbReference type="GeneID" id="70250919"/>
<dbReference type="Proteomes" id="UP001201262">
    <property type="component" value="Unassembled WGS sequence"/>
</dbReference>
<accession>A0AAD4PYW8</accession>
<organism evidence="1 2">
    <name type="scientific">Talaromyces proteolyticus</name>
    <dbReference type="NCBI Taxonomy" id="1131652"/>
    <lineage>
        <taxon>Eukaryota</taxon>
        <taxon>Fungi</taxon>
        <taxon>Dikarya</taxon>
        <taxon>Ascomycota</taxon>
        <taxon>Pezizomycotina</taxon>
        <taxon>Eurotiomycetes</taxon>
        <taxon>Eurotiomycetidae</taxon>
        <taxon>Eurotiales</taxon>
        <taxon>Trichocomaceae</taxon>
        <taxon>Talaromyces</taxon>
        <taxon>Talaromyces sect. Bacilispori</taxon>
    </lineage>
</organism>
<evidence type="ECO:0000313" key="2">
    <source>
        <dbReference type="Proteomes" id="UP001201262"/>
    </source>
</evidence>
<keyword evidence="2" id="KW-1185">Reference proteome</keyword>
<proteinExistence type="predicted"/>
<comment type="caution">
    <text evidence="1">The sequence shown here is derived from an EMBL/GenBank/DDBJ whole genome shotgun (WGS) entry which is preliminary data.</text>
</comment>
<dbReference type="AlphaFoldDB" id="A0AAD4PYW8"/>
<dbReference type="EMBL" id="JAJTJA010000008">
    <property type="protein sequence ID" value="KAH8695142.1"/>
    <property type="molecule type" value="Genomic_DNA"/>
</dbReference>
<reference evidence="1" key="1">
    <citation type="submission" date="2021-12" db="EMBL/GenBank/DDBJ databases">
        <title>Convergent genome expansion in fungi linked to evolution of root-endophyte symbiosis.</title>
        <authorList>
            <consortium name="DOE Joint Genome Institute"/>
            <person name="Ke Y.-H."/>
            <person name="Bonito G."/>
            <person name="Liao H.-L."/>
            <person name="Looney B."/>
            <person name="Rojas-Flechas A."/>
            <person name="Nash J."/>
            <person name="Hameed K."/>
            <person name="Schadt C."/>
            <person name="Martin F."/>
            <person name="Crous P.W."/>
            <person name="Miettinen O."/>
            <person name="Magnuson J.K."/>
            <person name="Labbe J."/>
            <person name="Jacobson D."/>
            <person name="Doktycz M.J."/>
            <person name="Veneault-Fourrey C."/>
            <person name="Kuo A."/>
            <person name="Mondo S."/>
            <person name="Calhoun S."/>
            <person name="Riley R."/>
            <person name="Ohm R."/>
            <person name="LaButti K."/>
            <person name="Andreopoulos B."/>
            <person name="Pangilinan J."/>
            <person name="Nolan M."/>
            <person name="Tritt A."/>
            <person name="Clum A."/>
            <person name="Lipzen A."/>
            <person name="Daum C."/>
            <person name="Barry K."/>
            <person name="Grigoriev I.V."/>
            <person name="Vilgalys R."/>
        </authorList>
    </citation>
    <scope>NUCLEOTIDE SEQUENCE</scope>
    <source>
        <strain evidence="1">PMI_201</strain>
    </source>
</reference>
<sequence length="352" mass="41364">MDNQILKSRFRSLISIIWRKKPDIATRLPSKVVHSTLQFLSIPDQICYALTCKSLYTHYISFLETHDRQRLFPLLHTDERLLYRKINLENANILQVQHLLIPRLETSRWRHCDECWKLHRPSAWRPRLFSWQKDHSCMPFAGKVDLCPCMTITFLNALHLLTATKYTPFKHECTFRDHRLADVDIITEVGLSATHEELLVKNKYTFRLLLQNCSPKVLSFLGIRASLLTSRKNIESWLQSFFDEAKSSFMGWGMPCKVDASLLHCDFKEEKKTDGRLRNLEIIVVRNLGSGKWTDTKWKANRCRRWKRQQIPTVPIVQDLSRDTNESCDNSSASILSIWNLIEEERMAWSCL</sequence>
<evidence type="ECO:0000313" key="1">
    <source>
        <dbReference type="EMBL" id="KAH8695142.1"/>
    </source>
</evidence>
<dbReference type="RefSeq" id="XP_046070284.1">
    <property type="nucleotide sequence ID" value="XM_046220632.1"/>
</dbReference>
<evidence type="ECO:0008006" key="3">
    <source>
        <dbReference type="Google" id="ProtNLM"/>
    </source>
</evidence>
<protein>
    <recommendedName>
        <fullName evidence="3">F-box domain-containing protein</fullName>
    </recommendedName>
</protein>